<dbReference type="NCBIfam" id="NF003917">
    <property type="entry name" value="PRK05443.1-1"/>
    <property type="match status" value="1"/>
</dbReference>
<feature type="domain" description="Polyphosphate kinase middle" evidence="8">
    <location>
        <begin position="123"/>
        <end position="306"/>
    </location>
</feature>
<dbReference type="Gene3D" id="3.30.1840.10">
    <property type="entry name" value="Polyphosphate kinase middle domain"/>
    <property type="match status" value="1"/>
</dbReference>
<feature type="binding site" evidence="6">
    <location>
        <position position="406"/>
    </location>
    <ligand>
        <name>Mg(2+)</name>
        <dbReference type="ChEBI" id="CHEBI:18420"/>
    </ligand>
</feature>
<dbReference type="OrthoDB" id="9761456at2"/>
<keyword evidence="13" id="KW-1185">Reference proteome</keyword>
<dbReference type="eggNOG" id="COG0855">
    <property type="taxonomic scope" value="Bacteria"/>
</dbReference>
<feature type="active site" description="Phosphohistidine intermediate" evidence="6">
    <location>
        <position position="436"/>
    </location>
</feature>
<evidence type="ECO:0000256" key="5">
    <source>
        <dbReference type="ARBA" id="ARBA00022840"/>
    </source>
</evidence>
<keyword evidence="6" id="KW-0479">Metal-binding</keyword>
<feature type="binding site" evidence="6">
    <location>
        <position position="376"/>
    </location>
    <ligand>
        <name>Mg(2+)</name>
        <dbReference type="ChEBI" id="CHEBI:18420"/>
    </ligand>
</feature>
<dbReference type="Pfam" id="PF17941">
    <property type="entry name" value="PP_kinase_C_1"/>
    <property type="match status" value="1"/>
</dbReference>
<comment type="cofactor">
    <cofactor evidence="6">
        <name>Mg(2+)</name>
        <dbReference type="ChEBI" id="CHEBI:18420"/>
    </cofactor>
</comment>
<proteinExistence type="inferred from homology"/>
<protein>
    <recommendedName>
        <fullName evidence="6 7">Polyphosphate kinase</fullName>
        <ecNumber evidence="6 7">2.7.4.1</ecNumber>
    </recommendedName>
    <alternativeName>
        <fullName evidence="6">ATP-polyphosphate phosphotransferase</fullName>
    </alternativeName>
    <alternativeName>
        <fullName evidence="6">Polyphosphoric acid kinase</fullName>
    </alternativeName>
</protein>
<dbReference type="Pfam" id="PF02503">
    <property type="entry name" value="PP_kinase"/>
    <property type="match status" value="1"/>
</dbReference>
<dbReference type="RefSeq" id="WP_024996811.1">
    <property type="nucleotide sequence ID" value="NZ_ATZI01000014.1"/>
</dbReference>
<feature type="domain" description="Polyphosphate kinase C-terminal" evidence="10">
    <location>
        <begin position="505"/>
        <end position="673"/>
    </location>
</feature>
<keyword evidence="2 6" id="KW-0808">Transferase</keyword>
<dbReference type="GO" id="GO:0046872">
    <property type="term" value="F:metal ion binding"/>
    <property type="evidence" value="ECO:0007669"/>
    <property type="project" value="UniProtKB-KW"/>
</dbReference>
<dbReference type="InterPro" id="IPR025198">
    <property type="entry name" value="PPK_N_dom"/>
</dbReference>
<organism evidence="12 13">
    <name type="scientific">Bacteroides graminisolvens DSM 19988 = JCM 15093</name>
    <dbReference type="NCBI Taxonomy" id="1121097"/>
    <lineage>
        <taxon>Bacteria</taxon>
        <taxon>Pseudomonadati</taxon>
        <taxon>Bacteroidota</taxon>
        <taxon>Bacteroidia</taxon>
        <taxon>Bacteroidales</taxon>
        <taxon>Bacteroidaceae</taxon>
        <taxon>Bacteroides</taxon>
    </lineage>
</organism>
<keyword evidence="1 6" id="KW-0597">Phosphoprotein</keyword>
<dbReference type="EMBL" id="BAJS01000013">
    <property type="protein sequence ID" value="GAK37035.1"/>
    <property type="molecule type" value="Genomic_DNA"/>
</dbReference>
<evidence type="ECO:0000259" key="9">
    <source>
        <dbReference type="Pfam" id="PF13089"/>
    </source>
</evidence>
<dbReference type="PANTHER" id="PTHR30218">
    <property type="entry name" value="POLYPHOSPHATE KINASE"/>
    <property type="match status" value="1"/>
</dbReference>
<dbReference type="GO" id="GO:0008976">
    <property type="term" value="F:polyphosphate kinase activity"/>
    <property type="evidence" value="ECO:0007669"/>
    <property type="project" value="UniProtKB-UniRule"/>
</dbReference>
<comment type="PTM">
    <text evidence="6 7">An intermediate of this reaction is the autophosphorylated ppk in which a phosphate is covalently linked to a histidine residue through a N-P bond.</text>
</comment>
<keyword evidence="5 6" id="KW-0067">ATP-binding</keyword>
<comment type="catalytic activity">
    <reaction evidence="6 7">
        <text>[phosphate](n) + ATP = [phosphate](n+1) + ADP</text>
        <dbReference type="Rhea" id="RHEA:19573"/>
        <dbReference type="Rhea" id="RHEA-COMP:9859"/>
        <dbReference type="Rhea" id="RHEA-COMP:14280"/>
        <dbReference type="ChEBI" id="CHEBI:16838"/>
        <dbReference type="ChEBI" id="CHEBI:30616"/>
        <dbReference type="ChEBI" id="CHEBI:456216"/>
        <dbReference type="EC" id="2.7.4.1"/>
    </reaction>
</comment>
<dbReference type="STRING" id="1121097.GCA_000428125_02674"/>
<dbReference type="SUPFAM" id="SSF56024">
    <property type="entry name" value="Phospholipase D/nuclease"/>
    <property type="match status" value="2"/>
</dbReference>
<dbReference type="NCBIfam" id="NF003923">
    <property type="entry name" value="PRK05443.3-1"/>
    <property type="match status" value="1"/>
</dbReference>
<feature type="binding site" evidence="6">
    <location>
        <position position="45"/>
    </location>
    <ligand>
        <name>ATP</name>
        <dbReference type="ChEBI" id="CHEBI:30616"/>
    </ligand>
</feature>
<feature type="binding site" evidence="6">
    <location>
        <position position="471"/>
    </location>
    <ligand>
        <name>ATP</name>
        <dbReference type="ChEBI" id="CHEBI:30616"/>
    </ligand>
</feature>
<evidence type="ECO:0000256" key="3">
    <source>
        <dbReference type="ARBA" id="ARBA00022741"/>
    </source>
</evidence>
<evidence type="ECO:0000259" key="11">
    <source>
        <dbReference type="Pfam" id="PF17941"/>
    </source>
</evidence>
<dbReference type="NCBIfam" id="TIGR03705">
    <property type="entry name" value="poly_P_kin"/>
    <property type="match status" value="1"/>
</dbReference>
<dbReference type="EC" id="2.7.4.1" evidence="6 7"/>
<dbReference type="InterPro" id="IPR003414">
    <property type="entry name" value="PP_kinase"/>
</dbReference>
<keyword evidence="6" id="KW-0460">Magnesium</keyword>
<evidence type="ECO:0000259" key="8">
    <source>
        <dbReference type="Pfam" id="PF02503"/>
    </source>
</evidence>
<dbReference type="InterPro" id="IPR036832">
    <property type="entry name" value="PPK_N_dom_sf"/>
</dbReference>
<evidence type="ECO:0000256" key="1">
    <source>
        <dbReference type="ARBA" id="ARBA00022553"/>
    </source>
</evidence>
<dbReference type="InterPro" id="IPR036830">
    <property type="entry name" value="PP_kinase_middle_dom_sf"/>
</dbReference>
<feature type="domain" description="Polyphosphate kinase C-terminal" evidence="11">
    <location>
        <begin position="332"/>
        <end position="498"/>
    </location>
</feature>
<dbReference type="CDD" id="cd09164">
    <property type="entry name" value="PLDc_EcPPK1_C1_like"/>
    <property type="match status" value="1"/>
</dbReference>
<dbReference type="Pfam" id="PF13089">
    <property type="entry name" value="PP_kinase_N"/>
    <property type="match status" value="1"/>
</dbReference>
<evidence type="ECO:0000256" key="7">
    <source>
        <dbReference type="RuleBase" id="RU003800"/>
    </source>
</evidence>
<dbReference type="AlphaFoldDB" id="A0A069D3V9"/>
<dbReference type="HAMAP" id="MF_00347">
    <property type="entry name" value="Polyphosphate_kinase"/>
    <property type="match status" value="1"/>
</dbReference>
<feature type="domain" description="Polyphosphate kinase N-terminal" evidence="9">
    <location>
        <begin position="7"/>
        <end position="112"/>
    </location>
</feature>
<dbReference type="GO" id="GO:0006799">
    <property type="term" value="P:polyphosphate biosynthetic process"/>
    <property type="evidence" value="ECO:0007669"/>
    <property type="project" value="UniProtKB-UniRule"/>
</dbReference>
<dbReference type="InterPro" id="IPR024953">
    <property type="entry name" value="PP_kinase_middle"/>
</dbReference>
<dbReference type="InterPro" id="IPR041108">
    <property type="entry name" value="PP_kinase_C_1"/>
</dbReference>
<gene>
    <name evidence="6" type="primary">ppk</name>
    <name evidence="12" type="ORF">JCM15093_2251</name>
</gene>
<sequence length="690" mass="80335">MENSYNYFKRDISWLSFNYRVLLEAEDENLPLYERINFIAIYSSNLEEFYKIRVADHKAIANGGARNSEESVESSLQLLEEISAEVNRQLEKRVEIYENKILPALRRKHIVFYQNHRVEAFHEEYIKSFFKEEIFPYLQPVPLWKDKVTSFLRDNRLYLAVRLYLKGTAPEDPSHIQYFVMKLPYSKVPRFIELPRHGEEHYIIYIEDIIKANINSIFPGYQVDSSYCIKISRDADILIDDASEGDIVEQVKKKVKKRKIGAVCRFVYDRKMPDDFLNYLTDVFHIDKNELVPGDKHLNLEDLIHLPNPLKGIEENPKPKPMRLNCLDNKESIFRYVAKKDLLLHYPYHSFGHFIHFLYEAVHDARTTEIMVTQYRVAENSAVINTLISAAQNGKKVTVFVELKARFDEENNLTTAEMMKDAGINIIYSIPGLKVHAKVALILRKNKKGNPIRSYAYISTGNFNEQTADVYADCGLFTCNKTLVNDLHTLFSTLGGKQNPIFKRLLVARFNLIPELHKLIEHEIHLAESGQKGRIILKMNALQDSAMIDKLYEASSRGVEIDLIVRGICCLIPGQPYSKNIKITRIVDSFLEHARIWYFGNNNSPKVFLGSPDWMRRNLYRRIEAVTPVLDIDLRNEIINLLNIQLNDNQKACFVDENLKNVFKNDILQPPIRAQYAFYAYLKDKNETFL</sequence>
<dbReference type="Pfam" id="PF13090">
    <property type="entry name" value="PP_kinase_C"/>
    <property type="match status" value="1"/>
</dbReference>
<evidence type="ECO:0000256" key="4">
    <source>
        <dbReference type="ARBA" id="ARBA00022777"/>
    </source>
</evidence>
<dbReference type="Gene3D" id="3.30.870.10">
    <property type="entry name" value="Endonuclease Chain A"/>
    <property type="match status" value="2"/>
</dbReference>
<dbReference type="InterPro" id="IPR025200">
    <property type="entry name" value="PPK_C_dom2"/>
</dbReference>
<dbReference type="GO" id="GO:0005524">
    <property type="term" value="F:ATP binding"/>
    <property type="evidence" value="ECO:0007669"/>
    <property type="project" value="UniProtKB-KW"/>
</dbReference>
<comment type="caution">
    <text evidence="12">The sequence shown here is derived from an EMBL/GenBank/DDBJ whole genome shotgun (WGS) entry which is preliminary data.</text>
</comment>
<dbReference type="SUPFAM" id="SSF140356">
    <property type="entry name" value="PPK N-terminal domain-like"/>
    <property type="match status" value="1"/>
</dbReference>
<keyword evidence="4 6" id="KW-0418">Kinase</keyword>
<evidence type="ECO:0000256" key="2">
    <source>
        <dbReference type="ARBA" id="ARBA00022679"/>
    </source>
</evidence>
<keyword evidence="3 6" id="KW-0547">Nucleotide-binding</keyword>
<feature type="binding site" evidence="6">
    <location>
        <position position="593"/>
    </location>
    <ligand>
        <name>ATP</name>
        <dbReference type="ChEBI" id="CHEBI:30616"/>
    </ligand>
</feature>
<dbReference type="PIRSF" id="PIRSF015589">
    <property type="entry name" value="PP_kinase"/>
    <property type="match status" value="1"/>
</dbReference>
<comment type="function">
    <text evidence="6 7">Catalyzes the reversible transfer of the terminal phosphate of ATP to form a long-chain polyphosphate (polyP).</text>
</comment>
<comment type="similarity">
    <text evidence="6 7">Belongs to the polyphosphate kinase 1 (PPK1) family.</text>
</comment>
<accession>A0A069D3V9</accession>
<evidence type="ECO:0000313" key="12">
    <source>
        <dbReference type="EMBL" id="GAK37035.1"/>
    </source>
</evidence>
<name>A0A069D3V9_9BACE</name>
<evidence type="ECO:0000313" key="13">
    <source>
        <dbReference type="Proteomes" id="UP000027601"/>
    </source>
</evidence>
<dbReference type="PANTHER" id="PTHR30218:SF0">
    <property type="entry name" value="POLYPHOSPHATE KINASE"/>
    <property type="match status" value="1"/>
</dbReference>
<evidence type="ECO:0000256" key="6">
    <source>
        <dbReference type="HAMAP-Rule" id="MF_00347"/>
    </source>
</evidence>
<dbReference type="Proteomes" id="UP000027601">
    <property type="component" value="Unassembled WGS sequence"/>
</dbReference>
<evidence type="ECO:0000259" key="10">
    <source>
        <dbReference type="Pfam" id="PF13090"/>
    </source>
</evidence>
<dbReference type="GO" id="GO:0009358">
    <property type="term" value="C:polyphosphate kinase complex"/>
    <property type="evidence" value="ECO:0007669"/>
    <property type="project" value="InterPro"/>
</dbReference>
<dbReference type="SUPFAM" id="SSF143724">
    <property type="entry name" value="PHP14-like"/>
    <property type="match status" value="1"/>
</dbReference>
<reference evidence="12 13" key="1">
    <citation type="journal article" date="2015" name="Microbes Environ.">
        <title>Distribution and evolution of nitrogen fixation genes in the phylum bacteroidetes.</title>
        <authorList>
            <person name="Inoue J."/>
            <person name="Oshima K."/>
            <person name="Suda W."/>
            <person name="Sakamoto M."/>
            <person name="Iino T."/>
            <person name="Noda S."/>
            <person name="Hongoh Y."/>
            <person name="Hattori M."/>
            <person name="Ohkuma M."/>
        </authorList>
    </citation>
    <scope>NUCLEOTIDE SEQUENCE [LARGE SCALE GENOMIC DNA]</scope>
    <source>
        <strain evidence="12 13">JCM 15093</strain>
    </source>
</reference>
<feature type="binding site" evidence="6">
    <location>
        <position position="566"/>
    </location>
    <ligand>
        <name>ATP</name>
        <dbReference type="ChEBI" id="CHEBI:30616"/>
    </ligand>
</feature>
<dbReference type="Gene3D" id="1.20.58.310">
    <property type="entry name" value="Polyphosphate kinase N-terminal domain"/>
    <property type="match status" value="1"/>
</dbReference>